<dbReference type="RefSeq" id="XP_017776853.1">
    <property type="nucleotide sequence ID" value="XM_017921364.1"/>
</dbReference>
<feature type="transmembrane region" description="Helical" evidence="6">
    <location>
        <begin position="221"/>
        <end position="239"/>
    </location>
</feature>
<keyword evidence="4 6" id="KW-1133">Transmembrane helix</keyword>
<evidence type="ECO:0000256" key="1">
    <source>
        <dbReference type="ARBA" id="ARBA00004141"/>
    </source>
</evidence>
<reference evidence="9" key="1">
    <citation type="submission" date="2025-08" db="UniProtKB">
        <authorList>
            <consortium name="RefSeq"/>
        </authorList>
    </citation>
    <scope>IDENTIFICATION</scope>
    <source>
        <tissue evidence="9">Whole Larva</tissue>
    </source>
</reference>
<dbReference type="GeneID" id="108562872"/>
<dbReference type="SMART" id="SM00014">
    <property type="entry name" value="acidPPc"/>
    <property type="match status" value="1"/>
</dbReference>
<organism evidence="8 9">
    <name type="scientific">Nicrophorus vespilloides</name>
    <name type="common">Boreal carrion beetle</name>
    <dbReference type="NCBI Taxonomy" id="110193"/>
    <lineage>
        <taxon>Eukaryota</taxon>
        <taxon>Metazoa</taxon>
        <taxon>Ecdysozoa</taxon>
        <taxon>Arthropoda</taxon>
        <taxon>Hexapoda</taxon>
        <taxon>Insecta</taxon>
        <taxon>Pterygota</taxon>
        <taxon>Neoptera</taxon>
        <taxon>Endopterygota</taxon>
        <taxon>Coleoptera</taxon>
        <taxon>Polyphaga</taxon>
        <taxon>Staphyliniformia</taxon>
        <taxon>Silphidae</taxon>
        <taxon>Nicrophorinae</taxon>
        <taxon>Nicrophorus</taxon>
    </lineage>
</organism>
<dbReference type="Pfam" id="PF01569">
    <property type="entry name" value="PAP2"/>
    <property type="match status" value="1"/>
</dbReference>
<evidence type="ECO:0000313" key="8">
    <source>
        <dbReference type="Proteomes" id="UP000695000"/>
    </source>
</evidence>
<feature type="transmembrane region" description="Helical" evidence="6">
    <location>
        <begin position="251"/>
        <end position="269"/>
    </location>
</feature>
<dbReference type="SUPFAM" id="SSF48317">
    <property type="entry name" value="Acid phosphatase/Vanadium-dependent haloperoxidase"/>
    <property type="match status" value="1"/>
</dbReference>
<evidence type="ECO:0000256" key="4">
    <source>
        <dbReference type="ARBA" id="ARBA00022989"/>
    </source>
</evidence>
<feature type="transmembrane region" description="Helical" evidence="6">
    <location>
        <begin position="275"/>
        <end position="300"/>
    </location>
</feature>
<feature type="transmembrane region" description="Helical" evidence="6">
    <location>
        <begin position="112"/>
        <end position="131"/>
    </location>
</feature>
<evidence type="ECO:0000259" key="7">
    <source>
        <dbReference type="SMART" id="SM00014"/>
    </source>
</evidence>
<evidence type="ECO:0000256" key="3">
    <source>
        <dbReference type="ARBA" id="ARBA00022692"/>
    </source>
</evidence>
<keyword evidence="3 6" id="KW-0812">Transmembrane</keyword>
<evidence type="ECO:0000256" key="2">
    <source>
        <dbReference type="ARBA" id="ARBA00008816"/>
    </source>
</evidence>
<evidence type="ECO:0000256" key="6">
    <source>
        <dbReference type="SAM" id="Phobius"/>
    </source>
</evidence>
<feature type="transmembrane region" description="Helical" evidence="6">
    <location>
        <begin position="151"/>
        <end position="169"/>
    </location>
</feature>
<dbReference type="InterPro" id="IPR000326">
    <property type="entry name" value="PAP2/HPO"/>
</dbReference>
<dbReference type="InterPro" id="IPR043216">
    <property type="entry name" value="PAP-like"/>
</dbReference>
<comment type="similarity">
    <text evidence="2">Belongs to the PA-phosphatase related phosphoesterase family.</text>
</comment>
<accession>A0ABM1MQK3</accession>
<dbReference type="Proteomes" id="UP000695000">
    <property type="component" value="Unplaced"/>
</dbReference>
<dbReference type="InterPro" id="IPR036938">
    <property type="entry name" value="PAP2/HPO_sf"/>
</dbReference>
<gene>
    <name evidence="9" type="primary">LOC108562872</name>
</gene>
<feature type="domain" description="Phosphatidic acid phosphatase type 2/haloperoxidase" evidence="7">
    <location>
        <begin position="148"/>
        <end position="293"/>
    </location>
</feature>
<protein>
    <submittedName>
        <fullName evidence="9">Phospholipid phosphatase 2-like isoform X1</fullName>
    </submittedName>
</protein>
<dbReference type="PANTHER" id="PTHR10165:SF103">
    <property type="entry name" value="PHOSPHOLIPID PHOSPHATASE HOMOLOG 1.2 HOMOLOG"/>
    <property type="match status" value="1"/>
</dbReference>
<keyword evidence="8" id="KW-1185">Reference proteome</keyword>
<sequence length="333" mass="36943">MYSNNPGIYSIGGDMCYENKMMATTTPPIRRPSDSVCLNVAEHDRNKAPENLKRKKIHIRPAYFVNGIIIIIVSLIVGLTEFGFLPQTKRGFYCKDPSLSFPYQGDTISNTLLLSVSFAGSCILLALVEYLRLGSKTKLVLEVSWRWYRDMLVGMVLTLLVIEVCKVIAGEMRPHFLDTCVPDVAASCTPGTFITDYVCTSTVYSRTLIVDSSRSFPSGHSALGMFVSVFLAAYIQVRLPTHTIGSLSKPFLIAVVFIWGPLCALTRITDRRHHWWDVLFGTIFGVVGALYSVVVLCSSFKNIGKTNMKSTRPSQSTTTLLDIKNKDATSVII</sequence>
<name>A0ABM1MQK3_NICVS</name>
<keyword evidence="5 6" id="KW-0472">Membrane</keyword>
<feature type="transmembrane region" description="Helical" evidence="6">
    <location>
        <begin position="63"/>
        <end position="85"/>
    </location>
</feature>
<dbReference type="Gene3D" id="1.20.144.10">
    <property type="entry name" value="Phosphatidic acid phosphatase type 2/haloperoxidase"/>
    <property type="match status" value="1"/>
</dbReference>
<evidence type="ECO:0000256" key="5">
    <source>
        <dbReference type="ARBA" id="ARBA00023136"/>
    </source>
</evidence>
<evidence type="ECO:0000313" key="9">
    <source>
        <dbReference type="RefSeq" id="XP_017776853.1"/>
    </source>
</evidence>
<dbReference type="PANTHER" id="PTHR10165">
    <property type="entry name" value="LIPID PHOSPHATE PHOSPHATASE"/>
    <property type="match status" value="1"/>
</dbReference>
<proteinExistence type="inferred from homology"/>
<comment type="subcellular location">
    <subcellularLocation>
        <location evidence="1">Membrane</location>
        <topology evidence="1">Multi-pass membrane protein</topology>
    </subcellularLocation>
</comment>